<evidence type="ECO:0000313" key="10">
    <source>
        <dbReference type="EMBL" id="RMX65475.1"/>
    </source>
</evidence>
<keyword evidence="6" id="KW-0508">mRNA splicing</keyword>
<keyword evidence="8" id="KW-0687">Ribonucleoprotein</keyword>
<dbReference type="GO" id="GO:0046540">
    <property type="term" value="C:U4/U6 x U5 tri-snRNP complex"/>
    <property type="evidence" value="ECO:0007669"/>
    <property type="project" value="InterPro"/>
</dbReference>
<evidence type="ECO:0000313" key="11">
    <source>
        <dbReference type="Proteomes" id="UP000282087"/>
    </source>
</evidence>
<dbReference type="Pfam" id="PF03232">
    <property type="entry name" value="COQ7"/>
    <property type="match status" value="1"/>
</dbReference>
<dbReference type="Gene3D" id="2.30.30.100">
    <property type="match status" value="1"/>
</dbReference>
<dbReference type="AlphaFoldDB" id="A0A3M6VEM7"/>
<dbReference type="InterPro" id="IPR010920">
    <property type="entry name" value="LSM_dom_sf"/>
</dbReference>
<evidence type="ECO:0000256" key="3">
    <source>
        <dbReference type="ARBA" id="ARBA00022664"/>
    </source>
</evidence>
<dbReference type="SMART" id="SM00651">
    <property type="entry name" value="Sm"/>
    <property type="match status" value="1"/>
</dbReference>
<evidence type="ECO:0000256" key="2">
    <source>
        <dbReference type="ARBA" id="ARBA00006850"/>
    </source>
</evidence>
<dbReference type="PANTHER" id="PTHR15588">
    <property type="entry name" value="LSM1"/>
    <property type="match status" value="1"/>
</dbReference>
<keyword evidence="5" id="KW-0694">RNA-binding</keyword>
<dbReference type="EMBL" id="QLLG01000246">
    <property type="protein sequence ID" value="RMX65475.1"/>
    <property type="molecule type" value="Genomic_DNA"/>
</dbReference>
<dbReference type="GO" id="GO:0005688">
    <property type="term" value="C:U6 snRNP"/>
    <property type="evidence" value="ECO:0007669"/>
    <property type="project" value="InterPro"/>
</dbReference>
<comment type="similarity">
    <text evidence="2">Belongs to the snRNP Sm proteins family.</text>
</comment>
<comment type="caution">
    <text evidence="10">The sequence shown here is derived from an EMBL/GenBank/DDBJ whole genome shotgun (WGS) entry which is preliminary data.</text>
</comment>
<dbReference type="InterPro" id="IPR044642">
    <property type="entry name" value="PTHR15588"/>
</dbReference>
<dbReference type="STRING" id="542832.A0A3M6VEM7"/>
<dbReference type="CDD" id="cd01727">
    <property type="entry name" value="LSm8"/>
    <property type="match status" value="1"/>
</dbReference>
<keyword evidence="3" id="KW-0507">mRNA processing</keyword>
<evidence type="ECO:0000256" key="7">
    <source>
        <dbReference type="ARBA" id="ARBA00023242"/>
    </source>
</evidence>
<sequence>MSFTTTLEYCYSIAGATMSAYLQEMMDQTISVITNDGRNIIGVLKGFDQCVNVVLDESFERVFSLKEPVEAVELGLYIIRGDNIRPYKFNWKIIAIRGSGSSVIGGVPDNIREQVIDDQTRAAPMIVVRPFVRSASTVYVRPNWLEKNCGDVPMYPKAQDPKASEMLRGGHALQVASATMLHAKELQEIENKAVQRIEEAVWTKAFRFRPSLVLPAVELSSLIVGSVLGVLGDKISTSYLLGVKMAVSDYYNDQIREIYATKPEMVELKELFKVARDKEQEYVDAHTPGILNPNDGNSDPVATFAKASLKVLVQAAKFV</sequence>
<dbReference type="PROSITE" id="PS52002">
    <property type="entry name" value="SM"/>
    <property type="match status" value="1"/>
</dbReference>
<name>A0A3M6VEM7_9STRA</name>
<gene>
    <name evidence="10" type="ORF">DD238_005507</name>
</gene>
<dbReference type="GO" id="GO:0000398">
    <property type="term" value="P:mRNA splicing, via spliceosome"/>
    <property type="evidence" value="ECO:0007669"/>
    <property type="project" value="InterPro"/>
</dbReference>
<dbReference type="InterPro" id="IPR034103">
    <property type="entry name" value="Lsm8"/>
</dbReference>
<feature type="domain" description="Sm" evidence="9">
    <location>
        <begin position="17"/>
        <end position="93"/>
    </location>
</feature>
<evidence type="ECO:0000256" key="4">
    <source>
        <dbReference type="ARBA" id="ARBA00022728"/>
    </source>
</evidence>
<dbReference type="GO" id="GO:0071011">
    <property type="term" value="C:precatalytic spliceosome"/>
    <property type="evidence" value="ECO:0007669"/>
    <property type="project" value="TreeGrafter"/>
</dbReference>
<reference evidence="10 11" key="1">
    <citation type="submission" date="2018-06" db="EMBL/GenBank/DDBJ databases">
        <title>Comparative genomics of downy mildews reveals potential adaptations to biotrophy.</title>
        <authorList>
            <person name="Fletcher K."/>
            <person name="Klosterman S.J."/>
            <person name="Derevnina L."/>
            <person name="Martin F."/>
            <person name="Koike S."/>
            <person name="Reyes Chin-Wo S."/>
            <person name="Mou B."/>
            <person name="Michelmore R."/>
        </authorList>
    </citation>
    <scope>NUCLEOTIDE SEQUENCE [LARGE SCALE GENOMIC DNA]</scope>
    <source>
        <strain evidence="10 11">R14</strain>
    </source>
</reference>
<keyword evidence="4" id="KW-0747">Spliceosome</keyword>
<dbReference type="GO" id="GO:0003729">
    <property type="term" value="F:mRNA binding"/>
    <property type="evidence" value="ECO:0007669"/>
    <property type="project" value="TreeGrafter"/>
</dbReference>
<keyword evidence="7" id="KW-0539">Nucleus</keyword>
<dbReference type="PANTHER" id="PTHR15588:SF9">
    <property type="entry name" value="U6 SNRNA-ASSOCIATED SM-LIKE PROTEIN LSM8"/>
    <property type="match status" value="1"/>
</dbReference>
<dbReference type="VEuPathDB" id="FungiDB:DD237_005652"/>
<evidence type="ECO:0000256" key="1">
    <source>
        <dbReference type="ARBA" id="ARBA00004123"/>
    </source>
</evidence>
<dbReference type="InterPro" id="IPR047575">
    <property type="entry name" value="Sm"/>
</dbReference>
<proteinExistence type="inferred from homology"/>
<evidence type="ECO:0000256" key="8">
    <source>
        <dbReference type="ARBA" id="ARBA00023274"/>
    </source>
</evidence>
<dbReference type="Pfam" id="PF01423">
    <property type="entry name" value="LSM"/>
    <property type="match status" value="1"/>
</dbReference>
<evidence type="ECO:0000256" key="5">
    <source>
        <dbReference type="ARBA" id="ARBA00022884"/>
    </source>
</evidence>
<accession>A0A3M6VEM7</accession>
<organism evidence="10 11">
    <name type="scientific">Peronospora effusa</name>
    <dbReference type="NCBI Taxonomy" id="542832"/>
    <lineage>
        <taxon>Eukaryota</taxon>
        <taxon>Sar</taxon>
        <taxon>Stramenopiles</taxon>
        <taxon>Oomycota</taxon>
        <taxon>Peronosporomycetes</taxon>
        <taxon>Peronosporales</taxon>
        <taxon>Peronosporaceae</taxon>
        <taxon>Peronospora</taxon>
    </lineage>
</organism>
<evidence type="ECO:0000256" key="6">
    <source>
        <dbReference type="ARBA" id="ARBA00023187"/>
    </source>
</evidence>
<evidence type="ECO:0000259" key="9">
    <source>
        <dbReference type="PROSITE" id="PS52002"/>
    </source>
</evidence>
<dbReference type="Proteomes" id="UP000282087">
    <property type="component" value="Unassembled WGS sequence"/>
</dbReference>
<protein>
    <recommendedName>
        <fullName evidence="9">Sm domain-containing protein</fullName>
    </recommendedName>
</protein>
<dbReference type="InterPro" id="IPR001163">
    <property type="entry name" value="Sm_dom_euk/arc"/>
</dbReference>
<comment type="subcellular location">
    <subcellularLocation>
        <location evidence="1">Nucleus</location>
    </subcellularLocation>
</comment>
<dbReference type="SUPFAM" id="SSF50182">
    <property type="entry name" value="Sm-like ribonucleoproteins"/>
    <property type="match status" value="1"/>
</dbReference>
<keyword evidence="11" id="KW-1185">Reference proteome</keyword>